<dbReference type="Gene3D" id="3.40.50.150">
    <property type="entry name" value="Vaccinia Virus protein VP39"/>
    <property type="match status" value="1"/>
</dbReference>
<proteinExistence type="predicted"/>
<dbReference type="CDD" id="cd02440">
    <property type="entry name" value="AdoMet_MTases"/>
    <property type="match status" value="1"/>
</dbReference>
<evidence type="ECO:0000313" key="3">
    <source>
        <dbReference type="EMBL" id="KSU86390.1"/>
    </source>
</evidence>
<dbReference type="SUPFAM" id="SSF53335">
    <property type="entry name" value="S-adenosyl-L-methionine-dependent methyltransferases"/>
    <property type="match status" value="1"/>
</dbReference>
<dbReference type="Gene3D" id="1.10.150.470">
    <property type="match status" value="1"/>
</dbReference>
<dbReference type="Proteomes" id="UP000053681">
    <property type="component" value="Unassembled WGS sequence"/>
</dbReference>
<dbReference type="InterPro" id="IPR029063">
    <property type="entry name" value="SAM-dependent_MTases_sf"/>
</dbReference>
<dbReference type="InterPro" id="IPR052933">
    <property type="entry name" value="DNA_Protect_Modify"/>
</dbReference>
<dbReference type="InterPro" id="IPR048375">
    <property type="entry name" value="YtxK-like_N"/>
</dbReference>
<gene>
    <name evidence="3" type="ORF">AS180_18905</name>
</gene>
<feature type="domain" description="DNA methylase adenine-specific" evidence="1">
    <location>
        <begin position="113"/>
        <end position="335"/>
    </location>
</feature>
<accession>A0A0V8JH87</accession>
<organism evidence="3 4">
    <name type="scientific">Priestia veravalensis</name>
    <dbReference type="NCBI Taxonomy" id="1414648"/>
    <lineage>
        <taxon>Bacteria</taxon>
        <taxon>Bacillati</taxon>
        <taxon>Bacillota</taxon>
        <taxon>Bacilli</taxon>
        <taxon>Bacillales</taxon>
        <taxon>Bacillaceae</taxon>
        <taxon>Priestia</taxon>
    </lineage>
</organism>
<comment type="caution">
    <text evidence="3">The sequence shown here is derived from an EMBL/GenBank/DDBJ whole genome shotgun (WGS) entry which is preliminary data.</text>
</comment>
<dbReference type="PANTHER" id="PTHR41313">
    <property type="entry name" value="ADENINE-SPECIFIC METHYLTRANSFERASE"/>
    <property type="match status" value="1"/>
</dbReference>
<dbReference type="Pfam" id="PF02384">
    <property type="entry name" value="N6_Mtase"/>
    <property type="match status" value="1"/>
</dbReference>
<dbReference type="InterPro" id="IPR003356">
    <property type="entry name" value="DNA_methylase_A-5"/>
</dbReference>
<dbReference type="GO" id="GO:0008170">
    <property type="term" value="F:N-methyltransferase activity"/>
    <property type="evidence" value="ECO:0007669"/>
    <property type="project" value="InterPro"/>
</dbReference>
<feature type="domain" description="YtxK-like N-terminal helical" evidence="2">
    <location>
        <begin position="23"/>
        <end position="102"/>
    </location>
</feature>
<dbReference type="AlphaFoldDB" id="A0A0V8JH87"/>
<dbReference type="PRINTS" id="PR00507">
    <property type="entry name" value="N12N6MTFRASE"/>
</dbReference>
<evidence type="ECO:0000313" key="4">
    <source>
        <dbReference type="Proteomes" id="UP000053681"/>
    </source>
</evidence>
<dbReference type="GO" id="GO:0003677">
    <property type="term" value="F:DNA binding"/>
    <property type="evidence" value="ECO:0007669"/>
    <property type="project" value="InterPro"/>
</dbReference>
<dbReference type="Pfam" id="PF21106">
    <property type="entry name" value="YtxK_like"/>
    <property type="match status" value="1"/>
</dbReference>
<name>A0A0V8JH87_9BACI</name>
<reference evidence="3 4" key="1">
    <citation type="submission" date="2015-11" db="EMBL/GenBank/DDBJ databases">
        <title>Bacillus caseinolyticus sp nov.</title>
        <authorList>
            <person name="Dastager S.G."/>
            <person name="Mawlankar R."/>
        </authorList>
    </citation>
    <scope>NUCLEOTIDE SEQUENCE [LARGE SCALE GENOMIC DNA]</scope>
    <source>
        <strain evidence="3 4">SGD-V-76</strain>
    </source>
</reference>
<evidence type="ECO:0000259" key="1">
    <source>
        <dbReference type="Pfam" id="PF02384"/>
    </source>
</evidence>
<dbReference type="EMBL" id="LNQP01000089">
    <property type="protein sequence ID" value="KSU86390.1"/>
    <property type="molecule type" value="Genomic_DNA"/>
</dbReference>
<dbReference type="PANTHER" id="PTHR41313:SF1">
    <property type="entry name" value="DNA METHYLASE ADENINE-SPECIFIC DOMAIN-CONTAINING PROTEIN"/>
    <property type="match status" value="1"/>
</dbReference>
<sequence>MKNRLINGNVQGGIDVSELSKMEQLFKVIDQSAVILRKELNCLYLEAVAETGENLFQEDILQDELDEVTKKRLQKEYSSVKLNQFEQETIRKAYQLAVLKGMKEAIQPNHQMTPDAVGLFMGYVVGKFMEGNQSYTILDPAVGAGNLITTILNMHSHSIEQVYGVDIDDLLLQLTYVNANLQKHGVELFHQDSLQPLFIDPVDLVICDLPVGYYPNDEGAAQYKVKSEEGHTYAHHLFIEKSLNHVKPGGYVVTLIPNNLFDSEQSHLLQALLKEEAIVQAIIQLPLSMFKQEEAAKSILVLQKKGEGVTPPENALLVNLPKFSNKQGMNNIMSQMNEWFKLNK</sequence>
<protein>
    <submittedName>
        <fullName evidence="3">Uncharacterized protein</fullName>
    </submittedName>
</protein>
<dbReference type="InterPro" id="IPR016843">
    <property type="entry name" value="S-AdoMet-dep_Ade-MeTrfase_prd"/>
</dbReference>
<keyword evidence="4" id="KW-1185">Reference proteome</keyword>
<evidence type="ECO:0000259" key="2">
    <source>
        <dbReference type="Pfam" id="PF21106"/>
    </source>
</evidence>
<dbReference type="PIRSF" id="PIRSF026567">
    <property type="entry name" value="Adenine_mtase_bact_prd"/>
    <property type="match status" value="1"/>
</dbReference>